<dbReference type="InterPro" id="IPR019734">
    <property type="entry name" value="TPR_rpt"/>
</dbReference>
<dbReference type="AlphaFoldDB" id="A0A9P6K9C7"/>
<evidence type="ECO:0000256" key="3">
    <source>
        <dbReference type="SAM" id="Phobius"/>
    </source>
</evidence>
<gene>
    <name evidence="4" type="ORF">BGW38_008787</name>
</gene>
<proteinExistence type="predicted"/>
<organism evidence="4 5">
    <name type="scientific">Lunasporangiospora selenospora</name>
    <dbReference type="NCBI Taxonomy" id="979761"/>
    <lineage>
        <taxon>Eukaryota</taxon>
        <taxon>Fungi</taxon>
        <taxon>Fungi incertae sedis</taxon>
        <taxon>Mucoromycota</taxon>
        <taxon>Mortierellomycotina</taxon>
        <taxon>Mortierellomycetes</taxon>
        <taxon>Mortierellales</taxon>
        <taxon>Mortierellaceae</taxon>
        <taxon>Lunasporangiospora</taxon>
    </lineage>
</organism>
<dbReference type="Proteomes" id="UP000780801">
    <property type="component" value="Unassembled WGS sequence"/>
</dbReference>
<evidence type="ECO:0000256" key="1">
    <source>
        <dbReference type="PROSITE-ProRule" id="PRU00339"/>
    </source>
</evidence>
<protein>
    <recommendedName>
        <fullName evidence="6">Tetratricopeptide repeat-containing protein</fullName>
    </recommendedName>
</protein>
<keyword evidence="3" id="KW-1133">Transmembrane helix</keyword>
<comment type="caution">
    <text evidence="4">The sequence shown here is derived from an EMBL/GenBank/DDBJ whole genome shotgun (WGS) entry which is preliminary data.</text>
</comment>
<keyword evidence="3" id="KW-0472">Membrane</keyword>
<dbReference type="OrthoDB" id="10050400at2759"/>
<dbReference type="PANTHER" id="PTHR28142">
    <property type="entry name" value="MITOCHONDRIAL INNER MEMBRANE I-AAA PROTEASE SUPERCOMPLEX SUBUNIT MGR3-RELATED"/>
    <property type="match status" value="1"/>
</dbReference>
<evidence type="ECO:0000313" key="4">
    <source>
        <dbReference type="EMBL" id="KAF9570007.1"/>
    </source>
</evidence>
<sequence>MLKSVASFAHLSRRAIALHPTRVHRTLSAISSSQTIASRASTVLLRREYASFGHQTASNSRKKFPLSAVALILGGLTLTSLGLWQFYTSNVNNFPEPIRSDLRKALYFQNYGDDPVKAEQFYRRAMEAALEHPDLKRDGPEVTGILIQFGTMLEDLGKKQDAVDVLTVAFEALVHGPVVREEPAEDHSTTHKRMIKMLNEPPATQTSSTTWDASQDSQLTSDTEGAPETETHHGPRTMDGKTLIKTIGIAQKLGDLLHQLKKDQQAERYYLWSVEQLLRSYHQSHNAEETRLLEARDRESLRREFNFDKLPSWMSKTDLGASLEALGGFYASKGRYSHAIPLYGKALSLTESKSCHSAVLM</sequence>
<feature type="repeat" description="TPR" evidence="1">
    <location>
        <begin position="320"/>
        <end position="353"/>
    </location>
</feature>
<feature type="compositionally biased region" description="Polar residues" evidence="2">
    <location>
        <begin position="202"/>
        <end position="223"/>
    </location>
</feature>
<accession>A0A9P6K9C7</accession>
<evidence type="ECO:0000256" key="2">
    <source>
        <dbReference type="SAM" id="MobiDB-lite"/>
    </source>
</evidence>
<dbReference type="InterPro" id="IPR011990">
    <property type="entry name" value="TPR-like_helical_dom_sf"/>
</dbReference>
<evidence type="ECO:0000313" key="5">
    <source>
        <dbReference type="Proteomes" id="UP000780801"/>
    </source>
</evidence>
<dbReference type="EMBL" id="JAABOA010006167">
    <property type="protein sequence ID" value="KAF9570007.1"/>
    <property type="molecule type" value="Genomic_DNA"/>
</dbReference>
<keyword evidence="1" id="KW-0802">TPR repeat</keyword>
<feature type="compositionally biased region" description="Basic and acidic residues" evidence="2">
    <location>
        <begin position="229"/>
        <end position="239"/>
    </location>
</feature>
<dbReference type="Pfam" id="PF13176">
    <property type="entry name" value="TPR_7"/>
    <property type="match status" value="1"/>
</dbReference>
<reference evidence="4" key="1">
    <citation type="journal article" date="2020" name="Fungal Divers.">
        <title>Resolving the Mortierellaceae phylogeny through synthesis of multi-gene phylogenetics and phylogenomics.</title>
        <authorList>
            <person name="Vandepol N."/>
            <person name="Liber J."/>
            <person name="Desiro A."/>
            <person name="Na H."/>
            <person name="Kennedy M."/>
            <person name="Barry K."/>
            <person name="Grigoriev I.V."/>
            <person name="Miller A.N."/>
            <person name="O'Donnell K."/>
            <person name="Stajich J.E."/>
            <person name="Bonito G."/>
        </authorList>
    </citation>
    <scope>NUCLEOTIDE SEQUENCE</scope>
    <source>
        <strain evidence="4">KOD1015</strain>
    </source>
</reference>
<name>A0A9P6K9C7_9FUNG</name>
<keyword evidence="3" id="KW-0812">Transmembrane</keyword>
<dbReference type="PROSITE" id="PS50005">
    <property type="entry name" value="TPR"/>
    <property type="match status" value="1"/>
</dbReference>
<feature type="transmembrane region" description="Helical" evidence="3">
    <location>
        <begin position="64"/>
        <end position="87"/>
    </location>
</feature>
<keyword evidence="5" id="KW-1185">Reference proteome</keyword>
<dbReference type="InterPro" id="IPR040201">
    <property type="entry name" value="Mrg3-like"/>
</dbReference>
<dbReference type="SUPFAM" id="SSF48452">
    <property type="entry name" value="TPR-like"/>
    <property type="match status" value="1"/>
</dbReference>
<dbReference type="PANTHER" id="PTHR28142:SF1">
    <property type="entry name" value="MITOCHONDRIAL INNER MEMBRANE I-AAA PROTEASE SUPERCOMPLEX SUBUNIT MGR3-RELATED"/>
    <property type="match status" value="1"/>
</dbReference>
<dbReference type="Gene3D" id="1.25.40.10">
    <property type="entry name" value="Tetratricopeptide repeat domain"/>
    <property type="match status" value="1"/>
</dbReference>
<evidence type="ECO:0008006" key="6">
    <source>
        <dbReference type="Google" id="ProtNLM"/>
    </source>
</evidence>
<feature type="region of interest" description="Disordered" evidence="2">
    <location>
        <begin position="201"/>
        <end position="240"/>
    </location>
</feature>